<name>A0A392M128_9FABA</name>
<protein>
    <submittedName>
        <fullName evidence="2">Retrotransposon unclassified-like protein</fullName>
    </submittedName>
</protein>
<feature type="domain" description="Reverse transcriptase zinc-binding" evidence="1">
    <location>
        <begin position="29"/>
        <end position="92"/>
    </location>
</feature>
<organism evidence="2 3">
    <name type="scientific">Trifolium medium</name>
    <dbReference type="NCBI Taxonomy" id="97028"/>
    <lineage>
        <taxon>Eukaryota</taxon>
        <taxon>Viridiplantae</taxon>
        <taxon>Streptophyta</taxon>
        <taxon>Embryophyta</taxon>
        <taxon>Tracheophyta</taxon>
        <taxon>Spermatophyta</taxon>
        <taxon>Magnoliopsida</taxon>
        <taxon>eudicotyledons</taxon>
        <taxon>Gunneridae</taxon>
        <taxon>Pentapetalae</taxon>
        <taxon>rosids</taxon>
        <taxon>fabids</taxon>
        <taxon>Fabales</taxon>
        <taxon>Fabaceae</taxon>
        <taxon>Papilionoideae</taxon>
        <taxon>50 kb inversion clade</taxon>
        <taxon>NPAAA clade</taxon>
        <taxon>Hologalegina</taxon>
        <taxon>IRL clade</taxon>
        <taxon>Trifolieae</taxon>
        <taxon>Trifolium</taxon>
    </lineage>
</organism>
<evidence type="ECO:0000259" key="1">
    <source>
        <dbReference type="Pfam" id="PF13966"/>
    </source>
</evidence>
<dbReference type="Pfam" id="PF13966">
    <property type="entry name" value="zf-RVT"/>
    <property type="match status" value="1"/>
</dbReference>
<evidence type="ECO:0000313" key="2">
    <source>
        <dbReference type="EMBL" id="MCH81000.1"/>
    </source>
</evidence>
<reference evidence="2 3" key="1">
    <citation type="journal article" date="2018" name="Front. Plant Sci.">
        <title>Red Clover (Trifolium pratense) and Zigzag Clover (T. medium) - A Picture of Genomic Similarities and Differences.</title>
        <authorList>
            <person name="Dluhosova J."/>
            <person name="Istvanek J."/>
            <person name="Nedelnik J."/>
            <person name="Repkova J."/>
        </authorList>
    </citation>
    <scope>NUCLEOTIDE SEQUENCE [LARGE SCALE GENOMIC DNA]</scope>
    <source>
        <strain evidence="3">cv. 10/8</strain>
        <tissue evidence="2">Leaf</tissue>
    </source>
</reference>
<dbReference type="Proteomes" id="UP000265520">
    <property type="component" value="Unassembled WGS sequence"/>
</dbReference>
<evidence type="ECO:0000313" key="3">
    <source>
        <dbReference type="Proteomes" id="UP000265520"/>
    </source>
</evidence>
<gene>
    <name evidence="2" type="ORF">A2U01_0001778</name>
</gene>
<comment type="caution">
    <text evidence="2">The sequence shown here is derived from an EMBL/GenBank/DDBJ whole genome shotgun (WGS) entry which is preliminary data.</text>
</comment>
<sequence>MWAEAKDGEYSVKLGYQTLRRWDSTNSNQASCSSSEDPLWNKIWNMNVPPKYANLMWRIFHNCLPTRSNLRHKGVLCTSQCPRRESTTEDIKNEIKRDIQAVATWEMAGFHDVLAAEMAVMKTVEFLRHFHYDQALVMSDSMGVVTAIRNNCFPNNYWGLIADRVHQSGSRLAAMRIMQVRCSNLNNKKEKAIMIRS</sequence>
<keyword evidence="3" id="KW-1185">Reference proteome</keyword>
<dbReference type="InterPro" id="IPR026960">
    <property type="entry name" value="RVT-Znf"/>
</dbReference>
<accession>A0A392M128</accession>
<proteinExistence type="predicted"/>
<dbReference type="EMBL" id="LXQA010001746">
    <property type="protein sequence ID" value="MCH81000.1"/>
    <property type="molecule type" value="Genomic_DNA"/>
</dbReference>
<dbReference type="AlphaFoldDB" id="A0A392M128"/>